<evidence type="ECO:0000256" key="1">
    <source>
        <dbReference type="SAM" id="MobiDB-lite"/>
    </source>
</evidence>
<reference evidence="2" key="1">
    <citation type="submission" date="2015-05" db="UniProtKB">
        <authorList>
            <consortium name="EnsemblMetazoa"/>
        </authorList>
    </citation>
    <scope>IDENTIFICATION</scope>
</reference>
<dbReference type="VEuPathDB" id="VectorBase:RPRC003673"/>
<sequence length="58" mass="6271">MTSIDIPTKKSSTVDNPEANLGNESGGIFACLKRVAVENLRNFVGDKSCPNEDCKDLK</sequence>
<protein>
    <submittedName>
        <fullName evidence="2">Uncharacterized protein</fullName>
    </submittedName>
</protein>
<dbReference type="AlphaFoldDB" id="T1HI00"/>
<dbReference type="Proteomes" id="UP000015103">
    <property type="component" value="Unassembled WGS sequence"/>
</dbReference>
<keyword evidence="3" id="KW-1185">Reference proteome</keyword>
<evidence type="ECO:0000313" key="2">
    <source>
        <dbReference type="EnsemblMetazoa" id="RPRC003673-PA"/>
    </source>
</evidence>
<dbReference type="HOGENOM" id="CLU_2981564_0_0_1"/>
<dbReference type="EnsemblMetazoa" id="RPRC003673-RA">
    <property type="protein sequence ID" value="RPRC003673-PA"/>
    <property type="gene ID" value="RPRC003673"/>
</dbReference>
<name>T1HI00_RHOPR</name>
<feature type="compositionally biased region" description="Polar residues" evidence="1">
    <location>
        <begin position="1"/>
        <end position="15"/>
    </location>
</feature>
<evidence type="ECO:0000313" key="3">
    <source>
        <dbReference type="Proteomes" id="UP000015103"/>
    </source>
</evidence>
<dbReference type="InParanoid" id="T1HI00"/>
<dbReference type="EMBL" id="ACPB03005841">
    <property type="status" value="NOT_ANNOTATED_CDS"/>
    <property type="molecule type" value="Genomic_DNA"/>
</dbReference>
<feature type="region of interest" description="Disordered" evidence="1">
    <location>
        <begin position="1"/>
        <end position="22"/>
    </location>
</feature>
<organism evidence="2 3">
    <name type="scientific">Rhodnius prolixus</name>
    <name type="common">Triatomid bug</name>
    <dbReference type="NCBI Taxonomy" id="13249"/>
    <lineage>
        <taxon>Eukaryota</taxon>
        <taxon>Metazoa</taxon>
        <taxon>Ecdysozoa</taxon>
        <taxon>Arthropoda</taxon>
        <taxon>Hexapoda</taxon>
        <taxon>Insecta</taxon>
        <taxon>Pterygota</taxon>
        <taxon>Neoptera</taxon>
        <taxon>Paraneoptera</taxon>
        <taxon>Hemiptera</taxon>
        <taxon>Heteroptera</taxon>
        <taxon>Panheteroptera</taxon>
        <taxon>Cimicomorpha</taxon>
        <taxon>Reduviidae</taxon>
        <taxon>Triatominae</taxon>
        <taxon>Rhodnius</taxon>
    </lineage>
</organism>
<proteinExistence type="predicted"/>
<accession>T1HI00</accession>